<keyword evidence="3 6" id="KW-0812">Transmembrane</keyword>
<dbReference type="AlphaFoldDB" id="A0A0L7TB74"/>
<dbReference type="Gene3D" id="1.20.1250.20">
    <property type="entry name" value="MFS general substrate transporter like domains"/>
    <property type="match status" value="2"/>
</dbReference>
<proteinExistence type="predicted"/>
<evidence type="ECO:0000256" key="4">
    <source>
        <dbReference type="ARBA" id="ARBA00022989"/>
    </source>
</evidence>
<feature type="transmembrane region" description="Helical" evidence="6">
    <location>
        <begin position="342"/>
        <end position="365"/>
    </location>
</feature>
<accession>A0A0L7TB74</accession>
<feature type="transmembrane region" description="Helical" evidence="6">
    <location>
        <begin position="83"/>
        <end position="103"/>
    </location>
</feature>
<evidence type="ECO:0000256" key="5">
    <source>
        <dbReference type="ARBA" id="ARBA00023136"/>
    </source>
</evidence>
<dbReference type="Proteomes" id="UP000036851">
    <property type="component" value="Unassembled WGS sequence"/>
</dbReference>
<feature type="transmembrane region" description="Helical" evidence="6">
    <location>
        <begin position="173"/>
        <end position="195"/>
    </location>
</feature>
<dbReference type="GO" id="GO:0022857">
    <property type="term" value="F:transmembrane transporter activity"/>
    <property type="evidence" value="ECO:0007669"/>
    <property type="project" value="InterPro"/>
</dbReference>
<feature type="transmembrane region" description="Helical" evidence="6">
    <location>
        <begin position="216"/>
        <end position="236"/>
    </location>
</feature>
<dbReference type="PANTHER" id="PTHR43124:SF3">
    <property type="entry name" value="CHLORAMPHENICOL EFFLUX PUMP RV0191"/>
    <property type="match status" value="1"/>
</dbReference>
<protein>
    <recommendedName>
        <fullName evidence="7">Major facilitator superfamily (MFS) profile domain-containing protein</fullName>
    </recommendedName>
</protein>
<gene>
    <name evidence="9" type="ORF">NG42_01880</name>
    <name evidence="8" type="ORF">NG43_18625</name>
</gene>
<evidence type="ECO:0000313" key="8">
    <source>
        <dbReference type="EMBL" id="KOC89505.1"/>
    </source>
</evidence>
<evidence type="ECO:0000259" key="7">
    <source>
        <dbReference type="PROSITE" id="PS50850"/>
    </source>
</evidence>
<sequence>MAQPSAGNAALPWKNWLAVGVLGISSFSIVTTELAPVGLLSPLADDFGLTTGKAGLIVTAYAWIAAIAALLSATLLSRVPRKPLLIGLMTLLALSSFVAAGAAQFSTLLIARMAGALAHGAFWAMIGTVGAQLVPANRIGLATSIIFGGVSAASVAGVPLANLLAQSDGWRTAFIAVSALSLIAAGAMLLTLPRLPRSVSPGWRELSAIVRNRSFLLIYATTACAITAHFAAFTYIEPLLSKALHIRPGLVSSLLLVFGVAGILGNVISGKLIDRQLKPLVLVALMLMAAAVLAIGLLPDNGSALSASALLLGWGIGVAIVFVGFQSWILRLAGEAAMPASAIYVAIFNAAIGAGALVGGAILSVSSLSGLMMIVSAALIVSLLAVIVIKAPQQ</sequence>
<feature type="transmembrane region" description="Helical" evidence="6">
    <location>
        <begin position="248"/>
        <end position="268"/>
    </location>
</feature>
<dbReference type="CDD" id="cd17324">
    <property type="entry name" value="MFS_NepI_like"/>
    <property type="match status" value="1"/>
</dbReference>
<dbReference type="STRING" id="1560201.NG42_01880"/>
<dbReference type="Pfam" id="PF07690">
    <property type="entry name" value="MFS_1"/>
    <property type="match status" value="1"/>
</dbReference>
<keyword evidence="2" id="KW-1003">Cell membrane</keyword>
<evidence type="ECO:0000313" key="9">
    <source>
        <dbReference type="EMBL" id="KOC92613.1"/>
    </source>
</evidence>
<evidence type="ECO:0000256" key="3">
    <source>
        <dbReference type="ARBA" id="ARBA00022692"/>
    </source>
</evidence>
<dbReference type="InterPro" id="IPR050189">
    <property type="entry name" value="MFS_Efflux_Transporters"/>
</dbReference>
<dbReference type="PANTHER" id="PTHR43124">
    <property type="entry name" value="PURINE EFFLUX PUMP PBUE"/>
    <property type="match status" value="1"/>
</dbReference>
<dbReference type="PATRIC" id="fig|1560201.3.peg.399"/>
<feature type="transmembrane region" description="Helical" evidence="6">
    <location>
        <begin position="280"/>
        <end position="298"/>
    </location>
</feature>
<feature type="transmembrane region" description="Helical" evidence="6">
    <location>
        <begin position="371"/>
        <end position="389"/>
    </location>
</feature>
<keyword evidence="5 6" id="KW-0472">Membrane</keyword>
<feature type="domain" description="Major facilitator superfamily (MFS) profile" evidence="7">
    <location>
        <begin position="16"/>
        <end position="394"/>
    </location>
</feature>
<evidence type="ECO:0000313" key="10">
    <source>
        <dbReference type="Proteomes" id="UP000036851"/>
    </source>
</evidence>
<organism evidence="9 11">
    <name type="scientific">Winslowiella iniecta</name>
    <dbReference type="NCBI Taxonomy" id="1560201"/>
    <lineage>
        <taxon>Bacteria</taxon>
        <taxon>Pseudomonadati</taxon>
        <taxon>Pseudomonadota</taxon>
        <taxon>Gammaproteobacteria</taxon>
        <taxon>Enterobacterales</taxon>
        <taxon>Erwiniaceae</taxon>
        <taxon>Winslowiella</taxon>
    </lineage>
</organism>
<dbReference type="PROSITE" id="PS50850">
    <property type="entry name" value="MFS"/>
    <property type="match status" value="1"/>
</dbReference>
<dbReference type="InterPro" id="IPR011701">
    <property type="entry name" value="MFS"/>
</dbReference>
<feature type="transmembrane region" description="Helical" evidence="6">
    <location>
        <begin position="141"/>
        <end position="161"/>
    </location>
</feature>
<dbReference type="EMBL" id="JRXF01000036">
    <property type="protein sequence ID" value="KOC89505.1"/>
    <property type="molecule type" value="Genomic_DNA"/>
</dbReference>
<evidence type="ECO:0000256" key="6">
    <source>
        <dbReference type="SAM" id="Phobius"/>
    </source>
</evidence>
<feature type="transmembrane region" description="Helical" evidence="6">
    <location>
        <begin position="16"/>
        <end position="35"/>
    </location>
</feature>
<evidence type="ECO:0000313" key="11">
    <source>
        <dbReference type="Proteomes" id="UP000037088"/>
    </source>
</evidence>
<keyword evidence="11" id="KW-1185">Reference proteome</keyword>
<dbReference type="InterPro" id="IPR020846">
    <property type="entry name" value="MFS_dom"/>
</dbReference>
<name>A0A0L7TB74_9GAMM</name>
<dbReference type="GO" id="GO:0005886">
    <property type="term" value="C:plasma membrane"/>
    <property type="evidence" value="ECO:0007669"/>
    <property type="project" value="UniProtKB-SubCell"/>
</dbReference>
<comment type="caution">
    <text evidence="9">The sequence shown here is derived from an EMBL/GenBank/DDBJ whole genome shotgun (WGS) entry which is preliminary data.</text>
</comment>
<evidence type="ECO:0000256" key="1">
    <source>
        <dbReference type="ARBA" id="ARBA00004651"/>
    </source>
</evidence>
<dbReference type="EMBL" id="JRXE01000002">
    <property type="protein sequence ID" value="KOC92613.1"/>
    <property type="molecule type" value="Genomic_DNA"/>
</dbReference>
<comment type="subcellular location">
    <subcellularLocation>
        <location evidence="1">Cell membrane</location>
        <topology evidence="1">Multi-pass membrane protein</topology>
    </subcellularLocation>
</comment>
<dbReference type="Proteomes" id="UP000037088">
    <property type="component" value="Unassembled WGS sequence"/>
</dbReference>
<feature type="transmembrane region" description="Helical" evidence="6">
    <location>
        <begin position="109"/>
        <end position="129"/>
    </location>
</feature>
<dbReference type="SUPFAM" id="SSF103473">
    <property type="entry name" value="MFS general substrate transporter"/>
    <property type="match status" value="1"/>
</dbReference>
<evidence type="ECO:0000256" key="2">
    <source>
        <dbReference type="ARBA" id="ARBA00022475"/>
    </source>
</evidence>
<feature type="transmembrane region" description="Helical" evidence="6">
    <location>
        <begin position="55"/>
        <end position="76"/>
    </location>
</feature>
<feature type="transmembrane region" description="Helical" evidence="6">
    <location>
        <begin position="304"/>
        <end position="330"/>
    </location>
</feature>
<reference evidence="10 11" key="1">
    <citation type="journal article" date="2015" name="Int. J. Syst. Evol. Microbiol.">
        <title>Erwinia iniecta sp. nov., isolated from Russian wheat aphids (Diuraphis noxia).</title>
        <authorList>
            <person name="Campillo T."/>
            <person name="Luna E."/>
            <person name="Portier P."/>
            <person name="Fischer-Le Saux M."/>
            <person name="Lapitan N."/>
            <person name="Tisserat N.A."/>
            <person name="Leach J.E."/>
        </authorList>
    </citation>
    <scope>NUCLEOTIDE SEQUENCE [LARGE SCALE GENOMIC DNA]</scope>
    <source>
        <strain evidence="9 11">B120</strain>
        <strain evidence="8 10">B149</strain>
    </source>
</reference>
<dbReference type="InterPro" id="IPR036259">
    <property type="entry name" value="MFS_trans_sf"/>
</dbReference>
<keyword evidence="4 6" id="KW-1133">Transmembrane helix</keyword>